<dbReference type="PANTHER" id="PTHR33492">
    <property type="entry name" value="OSJNBA0043A12.37 PROTEIN-RELATED"/>
    <property type="match status" value="1"/>
</dbReference>
<evidence type="ECO:0000259" key="2">
    <source>
        <dbReference type="Pfam" id="PF13837"/>
    </source>
</evidence>
<evidence type="ECO:0000256" key="1">
    <source>
        <dbReference type="SAM" id="MobiDB-lite"/>
    </source>
</evidence>
<protein>
    <recommendedName>
        <fullName evidence="2">Myb/SANT-like DNA-binding domain-containing protein</fullName>
    </recommendedName>
</protein>
<feature type="compositionally biased region" description="Acidic residues" evidence="1">
    <location>
        <begin position="709"/>
        <end position="718"/>
    </location>
</feature>
<name>A0A388L156_CHABU</name>
<reference evidence="3 4" key="1">
    <citation type="journal article" date="2018" name="Cell">
        <title>The Chara Genome: Secondary Complexity and Implications for Plant Terrestrialization.</title>
        <authorList>
            <person name="Nishiyama T."/>
            <person name="Sakayama H."/>
            <person name="Vries J.D."/>
            <person name="Buschmann H."/>
            <person name="Saint-Marcoux D."/>
            <person name="Ullrich K.K."/>
            <person name="Haas F.B."/>
            <person name="Vanderstraeten L."/>
            <person name="Becker D."/>
            <person name="Lang D."/>
            <person name="Vosolsobe S."/>
            <person name="Rombauts S."/>
            <person name="Wilhelmsson P.K.I."/>
            <person name="Janitza P."/>
            <person name="Kern R."/>
            <person name="Heyl A."/>
            <person name="Rumpler F."/>
            <person name="Villalobos L.I.A.C."/>
            <person name="Clay J.M."/>
            <person name="Skokan R."/>
            <person name="Toyoda A."/>
            <person name="Suzuki Y."/>
            <person name="Kagoshima H."/>
            <person name="Schijlen E."/>
            <person name="Tajeshwar N."/>
            <person name="Catarino B."/>
            <person name="Hetherington A.J."/>
            <person name="Saltykova A."/>
            <person name="Bonnot C."/>
            <person name="Breuninger H."/>
            <person name="Symeonidi A."/>
            <person name="Radhakrishnan G.V."/>
            <person name="Van Nieuwerburgh F."/>
            <person name="Deforce D."/>
            <person name="Chang C."/>
            <person name="Karol K.G."/>
            <person name="Hedrich R."/>
            <person name="Ulvskov P."/>
            <person name="Glockner G."/>
            <person name="Delwiche C.F."/>
            <person name="Petrasek J."/>
            <person name="Van de Peer Y."/>
            <person name="Friml J."/>
            <person name="Beilby M."/>
            <person name="Dolan L."/>
            <person name="Kohara Y."/>
            <person name="Sugano S."/>
            <person name="Fujiyama A."/>
            <person name="Delaux P.-M."/>
            <person name="Quint M."/>
            <person name="TheiBen G."/>
            <person name="Hagemann M."/>
            <person name="Harholt J."/>
            <person name="Dunand C."/>
            <person name="Zachgo S."/>
            <person name="Langdale J."/>
            <person name="Maumus F."/>
            <person name="Straeten D.V.D."/>
            <person name="Gould S.B."/>
            <person name="Rensing S.A."/>
        </authorList>
    </citation>
    <scope>NUCLEOTIDE SEQUENCE [LARGE SCALE GENOMIC DNA]</scope>
    <source>
        <strain evidence="3 4">S276</strain>
    </source>
</reference>
<accession>A0A388L156</accession>
<feature type="compositionally biased region" description="Low complexity" evidence="1">
    <location>
        <begin position="695"/>
        <end position="706"/>
    </location>
</feature>
<feature type="region of interest" description="Disordered" evidence="1">
    <location>
        <begin position="87"/>
        <end position="149"/>
    </location>
</feature>
<feature type="region of interest" description="Disordered" evidence="1">
    <location>
        <begin position="243"/>
        <end position="295"/>
    </location>
</feature>
<proteinExistence type="predicted"/>
<dbReference type="PANTHER" id="PTHR33492:SF11">
    <property type="entry name" value="OS04G0670900 PROTEIN"/>
    <property type="match status" value="1"/>
</dbReference>
<dbReference type="Gramene" id="GBG76029">
    <property type="protein sequence ID" value="GBG76029"/>
    <property type="gene ID" value="CBR_g21269"/>
</dbReference>
<feature type="compositionally biased region" description="Polar residues" evidence="1">
    <location>
        <begin position="268"/>
        <end position="281"/>
    </location>
</feature>
<dbReference type="InterPro" id="IPR044822">
    <property type="entry name" value="Myb_DNA-bind_4"/>
</dbReference>
<dbReference type="EMBL" id="BFEA01000236">
    <property type="protein sequence ID" value="GBG76029.1"/>
    <property type="molecule type" value="Genomic_DNA"/>
</dbReference>
<comment type="caution">
    <text evidence="3">The sequence shown here is derived from an EMBL/GenBank/DDBJ whole genome shotgun (WGS) entry which is preliminary data.</text>
</comment>
<keyword evidence="4" id="KW-1185">Reference proteome</keyword>
<organism evidence="3 4">
    <name type="scientific">Chara braunii</name>
    <name type="common">Braun's stonewort</name>
    <dbReference type="NCBI Taxonomy" id="69332"/>
    <lineage>
        <taxon>Eukaryota</taxon>
        <taxon>Viridiplantae</taxon>
        <taxon>Streptophyta</taxon>
        <taxon>Charophyceae</taxon>
        <taxon>Charales</taxon>
        <taxon>Characeae</taxon>
        <taxon>Chara</taxon>
    </lineage>
</organism>
<feature type="domain" description="Myb/SANT-like DNA-binding" evidence="2">
    <location>
        <begin position="740"/>
        <end position="823"/>
    </location>
</feature>
<evidence type="ECO:0000313" key="4">
    <source>
        <dbReference type="Proteomes" id="UP000265515"/>
    </source>
</evidence>
<dbReference type="AlphaFoldDB" id="A0A388L156"/>
<sequence>MKTKTWKWDGVDKRLVQMGVTSKKAVDCGKKWDNLYQKFKTVHKFMGESRKPNFFTLTPGERKELGFDFRMDERVYLEMTAMSRGDHTIHPTNLADTGAAGGVQMAGPHGGRNESDGSEGCGDGQDDDQGSTRDSTFSGGGGCGGGKRKNVRQQTFNMIADVMKDHENLMAMTVDSASKRQCSILTRQCDILERELEVQKEHYVKADQANFMMCNAAGVVVMEARVSRQLPAVVGQGQARHPLPLQHAGASGGGKTPSAQKGEEVASDSRTTAADHTTTSGLAEGAEEGRVDDVRRDYGRRDGKWEGDDDDDHLLVTRLKGATKEDDLEVRSKLWVDRDAFWGRGPGKPLREVIEDPAQCEPALYRARSVEKLVLCTIHGWIFKSSLRRTGFARAESYITLDLTTNVARAVWQRFEWSKVLSPALAYHTLAMKMDVPPWFVGVKIVDRLEDDDMAARQEATVLRRADCWTYVVWCGQWADSGRMKQERLSRDCLRALFNACTWIMHMGGDDDRSHYEAWFYASMVAKPTMIAAGSYIFNWRRHIVDTANLVLDRLGKAHLTLGDYPLCILEWSDCRLVFGHNAALKNAAEAAKHGWIGSRPGPRRTTMEMRAVDSWVRPEGSGGVWIVGGLVCGIRKRRTVRLQLQTLVHGRDGCPLPYKHQQTLLSADQGIQWTAIASKAKRRGGKHNEETVVDAGKGKSAADCGADGGDDSTDGDDAGGGTQEGVAATPQNISQPRAVWNEAEQLLLVRCKIDYGMEEESRGRSSVKRFKSKDTVWCKVTALMAERGVVKEQDACSQKWDSLMSHMRRVRDYERKTTSRCPRR</sequence>
<evidence type="ECO:0000313" key="3">
    <source>
        <dbReference type="EMBL" id="GBG76029.1"/>
    </source>
</evidence>
<gene>
    <name evidence="3" type="ORF">CBR_g21269</name>
</gene>
<dbReference type="Gene3D" id="1.10.10.60">
    <property type="entry name" value="Homeodomain-like"/>
    <property type="match status" value="1"/>
</dbReference>
<feature type="region of interest" description="Disordered" evidence="1">
    <location>
        <begin position="682"/>
        <end position="732"/>
    </location>
</feature>
<dbReference type="Proteomes" id="UP000265515">
    <property type="component" value="Unassembled WGS sequence"/>
</dbReference>
<dbReference type="Pfam" id="PF13837">
    <property type="entry name" value="Myb_DNA-bind_4"/>
    <property type="match status" value="1"/>
</dbReference>